<sequence length="72" mass="7403">MAQSTKGSGHHDVAAPRQSHVATEAVARPYDATAATSAPTAVTTPPLGPVTEMISFARTAVLSHDFTMKGTP</sequence>
<dbReference type="EMBL" id="CAEKDK010000002">
    <property type="protein sequence ID" value="CAB4268281.1"/>
    <property type="molecule type" value="Genomic_DNA"/>
</dbReference>
<evidence type="ECO:0000313" key="3">
    <source>
        <dbReference type="Proteomes" id="UP000507222"/>
    </source>
</evidence>
<feature type="region of interest" description="Disordered" evidence="1">
    <location>
        <begin position="1"/>
        <end position="21"/>
    </location>
</feature>
<accession>A0A6J5TW57</accession>
<evidence type="ECO:0000256" key="1">
    <source>
        <dbReference type="SAM" id="MobiDB-lite"/>
    </source>
</evidence>
<dbReference type="Proteomes" id="UP000507222">
    <property type="component" value="Unassembled WGS sequence"/>
</dbReference>
<protein>
    <submittedName>
        <fullName evidence="2">Uncharacterized protein</fullName>
    </submittedName>
</protein>
<name>A0A6J5TW57_PRUAR</name>
<dbReference type="AlphaFoldDB" id="A0A6J5TW57"/>
<reference evidence="2 3" key="1">
    <citation type="submission" date="2020-05" db="EMBL/GenBank/DDBJ databases">
        <authorList>
            <person name="Campoy J."/>
            <person name="Schneeberger K."/>
            <person name="Spophaly S."/>
        </authorList>
    </citation>
    <scope>NUCLEOTIDE SEQUENCE [LARGE SCALE GENOMIC DNA]</scope>
    <source>
        <strain evidence="2">PruArmRojPasFocal</strain>
    </source>
</reference>
<gene>
    <name evidence="2" type="ORF">CURHAP_LOCUS11594</name>
</gene>
<evidence type="ECO:0000313" key="2">
    <source>
        <dbReference type="EMBL" id="CAB4268281.1"/>
    </source>
</evidence>
<organism evidence="2 3">
    <name type="scientific">Prunus armeniaca</name>
    <name type="common">Apricot</name>
    <name type="synonym">Armeniaca vulgaris</name>
    <dbReference type="NCBI Taxonomy" id="36596"/>
    <lineage>
        <taxon>Eukaryota</taxon>
        <taxon>Viridiplantae</taxon>
        <taxon>Streptophyta</taxon>
        <taxon>Embryophyta</taxon>
        <taxon>Tracheophyta</taxon>
        <taxon>Spermatophyta</taxon>
        <taxon>Magnoliopsida</taxon>
        <taxon>eudicotyledons</taxon>
        <taxon>Gunneridae</taxon>
        <taxon>Pentapetalae</taxon>
        <taxon>rosids</taxon>
        <taxon>fabids</taxon>
        <taxon>Rosales</taxon>
        <taxon>Rosaceae</taxon>
        <taxon>Amygdaloideae</taxon>
        <taxon>Amygdaleae</taxon>
        <taxon>Prunus</taxon>
    </lineage>
</organism>
<proteinExistence type="predicted"/>